<evidence type="ECO:0000313" key="2">
    <source>
        <dbReference type="EMBL" id="ANY79711.1"/>
    </source>
</evidence>
<name>A0A1B2EIC1_9HYPH</name>
<gene>
    <name evidence="2" type="ORF">BB934_16990</name>
</gene>
<proteinExistence type="predicted"/>
<dbReference type="RefSeq" id="WP_237049997.1">
    <property type="nucleotide sequence ID" value="NZ_CP016616.1"/>
</dbReference>
<dbReference type="Pfam" id="PF06568">
    <property type="entry name" value="YjiS-like"/>
    <property type="match status" value="1"/>
</dbReference>
<organism evidence="2">
    <name type="scientific">Microvirga ossetica</name>
    <dbReference type="NCBI Taxonomy" id="1882682"/>
    <lineage>
        <taxon>Bacteria</taxon>
        <taxon>Pseudomonadati</taxon>
        <taxon>Pseudomonadota</taxon>
        <taxon>Alphaproteobacteria</taxon>
        <taxon>Hyphomicrobiales</taxon>
        <taxon>Methylobacteriaceae</taxon>
        <taxon>Microvirga</taxon>
    </lineage>
</organism>
<reference evidence="2" key="1">
    <citation type="submission" date="2016-07" db="EMBL/GenBank/DDBJ databases">
        <title>Microvirga ossetica sp. nov. a new species of rhizobia isolated from root nodules of the legume species Vicia alpestris Steven originated from North Ossetia region in the Caucasus.</title>
        <authorList>
            <person name="Safronova V.I."/>
            <person name="Kuznetsova I.G."/>
            <person name="Sazanova A.L."/>
            <person name="Belimov A."/>
            <person name="Andronov E."/>
            <person name="Osledkin Y.S."/>
            <person name="Onishchuk O.P."/>
            <person name="Kurchak O.N."/>
            <person name="Shaposhnikov A.I."/>
            <person name="Willems A."/>
            <person name="Tikhonovich I.A."/>
        </authorList>
    </citation>
    <scope>NUCLEOTIDE SEQUENCE [LARGE SCALE GENOMIC DNA]</scope>
    <source>
        <strain evidence="2">V5/3M</strain>
    </source>
</reference>
<protein>
    <recommendedName>
        <fullName evidence="1">YjiS-like domain-containing protein</fullName>
    </recommendedName>
</protein>
<evidence type="ECO:0000259" key="1">
    <source>
        <dbReference type="Pfam" id="PF06568"/>
    </source>
</evidence>
<sequence length="69" mass="7770">MTAYSTTCDWTSEKPAPKNSRIRSFFASLMHEIEIRRALREVGTLDEAALHDIGISHGNIEDAVRCGRH</sequence>
<dbReference type="AlphaFoldDB" id="A0A1B2EIC1"/>
<dbReference type="EMBL" id="CP016616">
    <property type="protein sequence ID" value="ANY79711.1"/>
    <property type="molecule type" value="Genomic_DNA"/>
</dbReference>
<accession>A0A1B2EIC1</accession>
<dbReference type="InterPro" id="IPR009506">
    <property type="entry name" value="YjiS-like"/>
</dbReference>
<feature type="domain" description="YjiS-like" evidence="1">
    <location>
        <begin position="34"/>
        <end position="61"/>
    </location>
</feature>
<dbReference type="KEGG" id="moc:BB934_16990"/>